<reference evidence="2 3" key="1">
    <citation type="submission" date="2020-02" db="EMBL/GenBank/DDBJ databases">
        <title>Genome assembly of a novel Clostridium senegalense strain.</title>
        <authorList>
            <person name="Gupta T.B."/>
            <person name="Jauregui R."/>
            <person name="Maclean P."/>
            <person name="Nawarathana A."/>
            <person name="Brightwell G."/>
        </authorList>
    </citation>
    <scope>NUCLEOTIDE SEQUENCE [LARGE SCALE GENOMIC DNA]</scope>
    <source>
        <strain evidence="2 3">AGRFS4</strain>
    </source>
</reference>
<keyword evidence="1" id="KW-0472">Membrane</keyword>
<dbReference type="InterPro" id="IPR014584">
    <property type="entry name" value="UCP033729"/>
</dbReference>
<evidence type="ECO:0000313" key="2">
    <source>
        <dbReference type="EMBL" id="NEU04511.1"/>
    </source>
</evidence>
<name>A0A6M0H3R7_9CLOT</name>
<proteinExistence type="predicted"/>
<dbReference type="NCBIfam" id="NF041287">
    <property type="entry name" value="lipo_GerS_rel"/>
    <property type="match status" value="1"/>
</dbReference>
<keyword evidence="1" id="KW-0812">Transmembrane</keyword>
<feature type="transmembrane region" description="Helical" evidence="1">
    <location>
        <begin position="7"/>
        <end position="26"/>
    </location>
</feature>
<dbReference type="RefSeq" id="WP_061996110.1">
    <property type="nucleotide sequence ID" value="NZ_JAAGPU010000009.1"/>
</dbReference>
<accession>A0A6M0H3R7</accession>
<comment type="caution">
    <text evidence="2">The sequence shown here is derived from an EMBL/GenBank/DDBJ whole genome shotgun (WGS) entry which is preliminary data.</text>
</comment>
<gene>
    <name evidence="2" type="ORF">G3M99_06480</name>
</gene>
<dbReference type="AlphaFoldDB" id="A0A6M0H3R7"/>
<evidence type="ECO:0000313" key="3">
    <source>
        <dbReference type="Proteomes" id="UP000481872"/>
    </source>
</evidence>
<dbReference type="PIRSF" id="PIRSF033729">
    <property type="entry name" value="UCP033729"/>
    <property type="match status" value="1"/>
</dbReference>
<sequence length="207" mass="24249">MRIIKKNTLLMIVAFFIIVIISVIFFKFKPQKSLGYEEMIENLKNINGYTANIKIDIKNAKQNITYDGNQIYIREKGGQIKLGENRCFTYDDKGIHVKDNNNGNKYDLPDGFDEVLKGLFVNEFIDLINTSNEVVIENKELNDKQYLTISLLLPGYNRNIYKGVMYIDIKNGLPREYHILDEKENIRLVCTYDKFLKLKEIENFEIN</sequence>
<dbReference type="EMBL" id="JAAGPU010000009">
    <property type="protein sequence ID" value="NEU04511.1"/>
    <property type="molecule type" value="Genomic_DNA"/>
</dbReference>
<protein>
    <recommendedName>
        <fullName evidence="4">Outer membrane lipoprotein carrier protein LolA</fullName>
    </recommendedName>
</protein>
<keyword evidence="1" id="KW-1133">Transmembrane helix</keyword>
<keyword evidence="3" id="KW-1185">Reference proteome</keyword>
<evidence type="ECO:0008006" key="4">
    <source>
        <dbReference type="Google" id="ProtNLM"/>
    </source>
</evidence>
<dbReference type="Proteomes" id="UP000481872">
    <property type="component" value="Unassembled WGS sequence"/>
</dbReference>
<evidence type="ECO:0000256" key="1">
    <source>
        <dbReference type="SAM" id="Phobius"/>
    </source>
</evidence>
<organism evidence="2 3">
    <name type="scientific">Clostridium senegalense</name>
    <dbReference type="NCBI Taxonomy" id="1465809"/>
    <lineage>
        <taxon>Bacteria</taxon>
        <taxon>Bacillati</taxon>
        <taxon>Bacillota</taxon>
        <taxon>Clostridia</taxon>
        <taxon>Eubacteriales</taxon>
        <taxon>Clostridiaceae</taxon>
        <taxon>Clostridium</taxon>
    </lineage>
</organism>